<evidence type="ECO:0000256" key="2">
    <source>
        <dbReference type="ARBA" id="ARBA00004496"/>
    </source>
</evidence>
<evidence type="ECO:0000256" key="3">
    <source>
        <dbReference type="ARBA" id="ARBA00008145"/>
    </source>
</evidence>
<dbReference type="SUPFAM" id="SSF53335">
    <property type="entry name" value="S-adenosyl-L-methionine-dependent methyltransferases"/>
    <property type="match status" value="1"/>
</dbReference>
<evidence type="ECO:0000256" key="4">
    <source>
        <dbReference type="ARBA" id="ARBA00011905"/>
    </source>
</evidence>
<dbReference type="KEGG" id="mpaf:R5R33_01040"/>
<dbReference type="PIRSF" id="PIRSF023956">
    <property type="entry name" value="Thiopurine_S-methyltransferase"/>
    <property type="match status" value="1"/>
</dbReference>
<dbReference type="NCBIfam" id="NF009732">
    <property type="entry name" value="PRK13255.1"/>
    <property type="match status" value="1"/>
</dbReference>
<evidence type="ECO:0000313" key="11">
    <source>
        <dbReference type="Proteomes" id="UP001302477"/>
    </source>
</evidence>
<dbReference type="GO" id="GO:0005737">
    <property type="term" value="C:cytoplasm"/>
    <property type="evidence" value="ECO:0007669"/>
    <property type="project" value="UniProtKB-SubCell"/>
</dbReference>
<dbReference type="EMBL" id="CP137555">
    <property type="protein sequence ID" value="WOX05763.1"/>
    <property type="molecule type" value="Genomic_DNA"/>
</dbReference>
<feature type="binding site" evidence="9">
    <location>
        <position position="66"/>
    </location>
    <ligand>
        <name>S-adenosyl-L-methionine</name>
        <dbReference type="ChEBI" id="CHEBI:59789"/>
    </ligand>
</feature>
<dbReference type="InterPro" id="IPR008854">
    <property type="entry name" value="TPMT"/>
</dbReference>
<evidence type="ECO:0000256" key="5">
    <source>
        <dbReference type="ARBA" id="ARBA00022490"/>
    </source>
</evidence>
<dbReference type="RefSeq" id="WP_318954228.1">
    <property type="nucleotide sequence ID" value="NZ_CP137555.1"/>
</dbReference>
<dbReference type="Proteomes" id="UP001302477">
    <property type="component" value="Chromosome"/>
</dbReference>
<keyword evidence="6 9" id="KW-0489">Methyltransferase</keyword>
<keyword evidence="7 9" id="KW-0808">Transferase</keyword>
<dbReference type="GO" id="GO:0010038">
    <property type="term" value="P:response to metal ion"/>
    <property type="evidence" value="ECO:0007669"/>
    <property type="project" value="InterPro"/>
</dbReference>
<protein>
    <recommendedName>
        <fullName evidence="4 9">Thiopurine S-methyltransferase</fullName>
        <ecNumber evidence="4 9">2.1.1.67</ecNumber>
    </recommendedName>
    <alternativeName>
        <fullName evidence="9">Thiopurine methyltransferase</fullName>
    </alternativeName>
</protein>
<dbReference type="AlphaFoldDB" id="A0AAU0N097"/>
<proteinExistence type="inferred from homology"/>
<evidence type="ECO:0000256" key="6">
    <source>
        <dbReference type="ARBA" id="ARBA00022603"/>
    </source>
</evidence>
<feature type="binding site" evidence="9">
    <location>
        <position position="10"/>
    </location>
    <ligand>
        <name>S-adenosyl-L-methionine</name>
        <dbReference type="ChEBI" id="CHEBI:59789"/>
    </ligand>
</feature>
<name>A0AAU0N097_9GAMM</name>
<dbReference type="Gene3D" id="3.40.50.150">
    <property type="entry name" value="Vaccinia Virus protein VP39"/>
    <property type="match status" value="1"/>
</dbReference>
<dbReference type="PANTHER" id="PTHR10259:SF11">
    <property type="entry name" value="THIOPURINE S-METHYLTRANSFERASE"/>
    <property type="match status" value="1"/>
</dbReference>
<accession>A0AAU0N097</accession>
<dbReference type="GO" id="GO:0032259">
    <property type="term" value="P:methylation"/>
    <property type="evidence" value="ECO:0007669"/>
    <property type="project" value="UniProtKB-KW"/>
</dbReference>
<keyword evidence="11" id="KW-1185">Reference proteome</keyword>
<dbReference type="EC" id="2.1.1.67" evidence="4 9"/>
<dbReference type="GO" id="GO:0008119">
    <property type="term" value="F:thiopurine S-methyltransferase activity"/>
    <property type="evidence" value="ECO:0007669"/>
    <property type="project" value="UniProtKB-UniRule"/>
</dbReference>
<evidence type="ECO:0000313" key="10">
    <source>
        <dbReference type="EMBL" id="WOX05763.1"/>
    </source>
</evidence>
<gene>
    <name evidence="10" type="primary">tmpT</name>
    <name evidence="9" type="synonym">tpm</name>
    <name evidence="10" type="ORF">R5R33_01040</name>
</gene>
<dbReference type="FunFam" id="3.40.50.150:FF:000101">
    <property type="entry name" value="Thiopurine S-methyltransferase"/>
    <property type="match status" value="1"/>
</dbReference>
<evidence type="ECO:0000256" key="7">
    <source>
        <dbReference type="ARBA" id="ARBA00022679"/>
    </source>
</evidence>
<comment type="subcellular location">
    <subcellularLocation>
        <location evidence="2 9">Cytoplasm</location>
    </subcellularLocation>
</comment>
<dbReference type="Pfam" id="PF05724">
    <property type="entry name" value="TPMT"/>
    <property type="match status" value="1"/>
</dbReference>
<comment type="catalytic activity">
    <reaction evidence="1 9">
        <text>S-adenosyl-L-methionine + a thiopurine = S-adenosyl-L-homocysteine + a thiopurine S-methylether.</text>
        <dbReference type="EC" id="2.1.1.67"/>
    </reaction>
</comment>
<dbReference type="InterPro" id="IPR025835">
    <property type="entry name" value="Thiopurine_S-MeTrfase"/>
</dbReference>
<sequence>MEKSFWLDKWQRNEIGFHNPQAHPLLVKHFPKLGLEPGARLFLPLCGKTLDIGWLLGQGYRVVGAELSEMAVEQLFEQLSVAPEISEHGELKRYRAQDIDIYAGDIFQLQRELLSEVDGIYDRAALVALPESMRREYAQHLQHLTGNAPQLLITFDYDQTQLPGPPFCVSDDEVAQLYGDNYRLTLIDAVEVPGGLKGRCEALEKVWLVERAE</sequence>
<organism evidence="10 11">
    <name type="scientific">Microbulbifer pacificus</name>
    <dbReference type="NCBI Taxonomy" id="407164"/>
    <lineage>
        <taxon>Bacteria</taxon>
        <taxon>Pseudomonadati</taxon>
        <taxon>Pseudomonadota</taxon>
        <taxon>Gammaproteobacteria</taxon>
        <taxon>Cellvibrionales</taxon>
        <taxon>Microbulbiferaceae</taxon>
        <taxon>Microbulbifer</taxon>
    </lineage>
</organism>
<keyword evidence="8 9" id="KW-0949">S-adenosyl-L-methionine</keyword>
<dbReference type="InterPro" id="IPR029063">
    <property type="entry name" value="SAM-dependent_MTases_sf"/>
</dbReference>
<dbReference type="HAMAP" id="MF_00812">
    <property type="entry name" value="Thiopur_methtran"/>
    <property type="match status" value="1"/>
</dbReference>
<feature type="binding site" evidence="9">
    <location>
        <position position="45"/>
    </location>
    <ligand>
        <name>S-adenosyl-L-methionine</name>
        <dbReference type="ChEBI" id="CHEBI:59789"/>
    </ligand>
</feature>
<evidence type="ECO:0000256" key="1">
    <source>
        <dbReference type="ARBA" id="ARBA00000903"/>
    </source>
</evidence>
<dbReference type="NCBIfam" id="TIGR03840">
    <property type="entry name" value="TMPT_Se_Te"/>
    <property type="match status" value="1"/>
</dbReference>
<dbReference type="InterPro" id="IPR022474">
    <property type="entry name" value="Thiopur_S-MeTfrase_Se/Te_detox"/>
</dbReference>
<dbReference type="PANTHER" id="PTHR10259">
    <property type="entry name" value="THIOPURINE S-METHYLTRANSFERASE"/>
    <property type="match status" value="1"/>
</dbReference>
<keyword evidence="5 9" id="KW-0963">Cytoplasm</keyword>
<dbReference type="PROSITE" id="PS51585">
    <property type="entry name" value="SAM_MT_TPMT"/>
    <property type="match status" value="1"/>
</dbReference>
<evidence type="ECO:0000256" key="9">
    <source>
        <dbReference type="HAMAP-Rule" id="MF_00812"/>
    </source>
</evidence>
<comment type="similarity">
    <text evidence="3 9">Belongs to the class I-like SAM-binding methyltransferase superfamily. TPMT family.</text>
</comment>
<feature type="binding site" evidence="9">
    <location>
        <position position="123"/>
    </location>
    <ligand>
        <name>S-adenosyl-L-methionine</name>
        <dbReference type="ChEBI" id="CHEBI:59789"/>
    </ligand>
</feature>
<reference evidence="10 11" key="1">
    <citation type="submission" date="2023-10" db="EMBL/GenBank/DDBJ databases">
        <title>Description of Microbulbifer bruguierae sp. nov., isolated from the sediments of mangrove plant Bruguiera sexangula and comparative genomic analyses of the genus Microbulbifer.</title>
        <authorList>
            <person name="Long M."/>
        </authorList>
    </citation>
    <scope>NUCLEOTIDE SEQUENCE [LARGE SCALE GENOMIC DNA]</scope>
    <source>
        <strain evidence="10 11">SPO729</strain>
    </source>
</reference>
<evidence type="ECO:0000256" key="8">
    <source>
        <dbReference type="ARBA" id="ARBA00022691"/>
    </source>
</evidence>